<keyword evidence="4" id="KW-0175">Coiled coil</keyword>
<comment type="similarity">
    <text evidence="1">Belongs to the bHLH protein family.</text>
</comment>
<keyword evidence="2" id="KW-0805">Transcription regulation</keyword>
<organism evidence="6 7">
    <name type="scientific">Zingiber officinale</name>
    <name type="common">Ginger</name>
    <name type="synonym">Amomum zingiber</name>
    <dbReference type="NCBI Taxonomy" id="94328"/>
    <lineage>
        <taxon>Eukaryota</taxon>
        <taxon>Viridiplantae</taxon>
        <taxon>Streptophyta</taxon>
        <taxon>Embryophyta</taxon>
        <taxon>Tracheophyta</taxon>
        <taxon>Spermatophyta</taxon>
        <taxon>Magnoliopsida</taxon>
        <taxon>Liliopsida</taxon>
        <taxon>Zingiberales</taxon>
        <taxon>Zingiberaceae</taxon>
        <taxon>Zingiber</taxon>
    </lineage>
</organism>
<dbReference type="EMBL" id="JACMSC010000015">
    <property type="protein sequence ID" value="KAG6484896.1"/>
    <property type="molecule type" value="Genomic_DNA"/>
</dbReference>
<dbReference type="CDD" id="cd00083">
    <property type="entry name" value="bHLH_SF"/>
    <property type="match status" value="1"/>
</dbReference>
<dbReference type="PANTHER" id="PTHR46772:SF6">
    <property type="entry name" value="BHLH DOMAIN-CONTAINING PROTEIN"/>
    <property type="match status" value="1"/>
</dbReference>
<proteinExistence type="inferred from homology"/>
<protein>
    <recommendedName>
        <fullName evidence="5">BHLH domain-containing protein</fullName>
    </recommendedName>
</protein>
<gene>
    <name evidence="6" type="ORF">ZIOFF_053421</name>
</gene>
<keyword evidence="7" id="KW-1185">Reference proteome</keyword>
<keyword evidence="3" id="KW-0804">Transcription</keyword>
<dbReference type="Pfam" id="PF00010">
    <property type="entry name" value="HLH"/>
    <property type="match status" value="1"/>
</dbReference>
<dbReference type="GO" id="GO:0046983">
    <property type="term" value="F:protein dimerization activity"/>
    <property type="evidence" value="ECO:0007669"/>
    <property type="project" value="InterPro"/>
</dbReference>
<dbReference type="AlphaFoldDB" id="A0A8J5KLW1"/>
<dbReference type="InterPro" id="IPR036638">
    <property type="entry name" value="HLH_DNA-bd_sf"/>
</dbReference>
<sequence>MHEKGSPSKSKQQPLHDVLHMERNRREKMIEFYSALQSLVPNLLPKPTRTRIIDETISYIRSLEARIASLEARKATTIATAMAIEVQRSTTVDVVAVSGNASFFSMRFTPSRVGTVTELLRVFETHEAEVLCVTVVRNEGDATTNVTVTALVENAGAERIKRDLMKF</sequence>
<dbReference type="SMART" id="SM00353">
    <property type="entry name" value="HLH"/>
    <property type="match status" value="1"/>
</dbReference>
<reference evidence="6 7" key="1">
    <citation type="submission" date="2020-08" db="EMBL/GenBank/DDBJ databases">
        <title>Plant Genome Project.</title>
        <authorList>
            <person name="Zhang R.-G."/>
        </authorList>
    </citation>
    <scope>NUCLEOTIDE SEQUENCE [LARGE SCALE GENOMIC DNA]</scope>
    <source>
        <tissue evidence="6">Rhizome</tissue>
    </source>
</reference>
<evidence type="ECO:0000256" key="3">
    <source>
        <dbReference type="ARBA" id="ARBA00023163"/>
    </source>
</evidence>
<evidence type="ECO:0000259" key="5">
    <source>
        <dbReference type="PROSITE" id="PS50888"/>
    </source>
</evidence>
<name>A0A8J5KLW1_ZINOF</name>
<dbReference type="PANTHER" id="PTHR46772">
    <property type="entry name" value="BHLH DOMAIN-CONTAINING PROTEIN"/>
    <property type="match status" value="1"/>
</dbReference>
<dbReference type="Proteomes" id="UP000734854">
    <property type="component" value="Unassembled WGS sequence"/>
</dbReference>
<accession>A0A8J5KLW1</accession>
<dbReference type="InterPro" id="IPR011598">
    <property type="entry name" value="bHLH_dom"/>
</dbReference>
<dbReference type="GO" id="GO:0003700">
    <property type="term" value="F:DNA-binding transcription factor activity"/>
    <property type="evidence" value="ECO:0007669"/>
    <property type="project" value="InterPro"/>
</dbReference>
<evidence type="ECO:0000256" key="2">
    <source>
        <dbReference type="ARBA" id="ARBA00023015"/>
    </source>
</evidence>
<dbReference type="GO" id="GO:0009960">
    <property type="term" value="P:endosperm development"/>
    <property type="evidence" value="ECO:0007669"/>
    <property type="project" value="InterPro"/>
</dbReference>
<feature type="domain" description="BHLH" evidence="5">
    <location>
        <begin position="13"/>
        <end position="63"/>
    </location>
</feature>
<dbReference type="InterPro" id="IPR044278">
    <property type="entry name" value="BHLH95-like"/>
</dbReference>
<comment type="caution">
    <text evidence="6">The sequence shown here is derived from an EMBL/GenBank/DDBJ whole genome shotgun (WGS) entry which is preliminary data.</text>
</comment>
<feature type="coiled-coil region" evidence="4">
    <location>
        <begin position="53"/>
        <end position="80"/>
    </location>
</feature>
<dbReference type="Gene3D" id="4.10.280.10">
    <property type="entry name" value="Helix-loop-helix DNA-binding domain"/>
    <property type="match status" value="1"/>
</dbReference>
<evidence type="ECO:0000313" key="6">
    <source>
        <dbReference type="EMBL" id="KAG6484896.1"/>
    </source>
</evidence>
<dbReference type="SUPFAM" id="SSF47459">
    <property type="entry name" value="HLH, helix-loop-helix DNA-binding domain"/>
    <property type="match status" value="1"/>
</dbReference>
<evidence type="ECO:0000256" key="4">
    <source>
        <dbReference type="SAM" id="Coils"/>
    </source>
</evidence>
<evidence type="ECO:0000256" key="1">
    <source>
        <dbReference type="ARBA" id="ARBA00005510"/>
    </source>
</evidence>
<evidence type="ECO:0000313" key="7">
    <source>
        <dbReference type="Proteomes" id="UP000734854"/>
    </source>
</evidence>
<dbReference type="PROSITE" id="PS50888">
    <property type="entry name" value="BHLH"/>
    <property type="match status" value="1"/>
</dbReference>